<feature type="transmembrane region" description="Helical" evidence="1">
    <location>
        <begin position="12"/>
        <end position="31"/>
    </location>
</feature>
<dbReference type="RefSeq" id="WP_050027055.1">
    <property type="nucleotide sequence ID" value="NZ_JNFH02000132.1"/>
</dbReference>
<comment type="caution">
    <text evidence="3">The sequence shown here is derived from an EMBL/GenBank/DDBJ whole genome shotgun (WGS) entry which is preliminary data.</text>
</comment>
<feature type="transmembrane region" description="Helical" evidence="1">
    <location>
        <begin position="46"/>
        <end position="67"/>
    </location>
</feature>
<keyword evidence="4" id="KW-1185">Reference proteome</keyword>
<accession>A0A081EWM6</accession>
<evidence type="ECO:0000313" key="3">
    <source>
        <dbReference type="EMBL" id="KDS91814.1"/>
    </source>
</evidence>
<evidence type="ECO:0000313" key="4">
    <source>
        <dbReference type="Proteomes" id="UP000053331"/>
    </source>
</evidence>
<protein>
    <recommendedName>
        <fullName evidence="2">DUF8151 domain-containing protein</fullName>
    </recommendedName>
</protein>
<dbReference type="Pfam" id="PF26478">
    <property type="entry name" value="DUF8151"/>
    <property type="match status" value="1"/>
</dbReference>
<keyword evidence="1" id="KW-0472">Membrane</keyword>
<proteinExistence type="predicted"/>
<evidence type="ECO:0000259" key="2">
    <source>
        <dbReference type="Pfam" id="PF26478"/>
    </source>
</evidence>
<keyword evidence="1" id="KW-0812">Transmembrane</keyword>
<evidence type="ECO:0000256" key="1">
    <source>
        <dbReference type="SAM" id="Phobius"/>
    </source>
</evidence>
<organism evidence="3 4">
    <name type="scientific">Halorubrum saccharovorum</name>
    <dbReference type="NCBI Taxonomy" id="2248"/>
    <lineage>
        <taxon>Archaea</taxon>
        <taxon>Methanobacteriati</taxon>
        <taxon>Methanobacteriota</taxon>
        <taxon>Stenosarchaea group</taxon>
        <taxon>Halobacteria</taxon>
        <taxon>Halobacteriales</taxon>
        <taxon>Haloferacaceae</taxon>
        <taxon>Halorubrum</taxon>
    </lineage>
</organism>
<dbReference type="EMBL" id="JNFH02000132">
    <property type="protein sequence ID" value="KDS91814.1"/>
    <property type="molecule type" value="Genomic_DNA"/>
</dbReference>
<dbReference type="AlphaFoldDB" id="A0A081EWM6"/>
<name>A0A081EWM6_9EURY</name>
<gene>
    <name evidence="3" type="ORF">FK85_17760</name>
</gene>
<dbReference type="Proteomes" id="UP000053331">
    <property type="component" value="Unassembled WGS sequence"/>
</dbReference>
<feature type="domain" description="DUF8151" evidence="2">
    <location>
        <begin position="4"/>
        <end position="78"/>
    </location>
</feature>
<keyword evidence="1" id="KW-1133">Transmembrane helix</keyword>
<dbReference type="InterPro" id="IPR058464">
    <property type="entry name" value="DUF8151"/>
</dbReference>
<sequence>MVDVPAVAVELIELLAVVAGAGAASAIGVVLERVGLDAVTGGDLVLGAWAVGMGLLALYVGVVALGYEQALPRLRRLAASE</sequence>
<reference evidence="3 4" key="1">
    <citation type="journal article" date="2015" name="Genome Announc.">
        <title>Draft genome sequence of a Halorubrum H3 strain isolated from the burlinskoye salt lake (Altai Krai, Russia).</title>
        <authorList>
            <person name="Rozanov A.S."/>
            <person name="Bryanskaya A.V."/>
            <person name="Malup T.K."/>
            <person name="Kotenko A.V."/>
            <person name="Peltek S.E."/>
        </authorList>
    </citation>
    <scope>NUCLEOTIDE SEQUENCE [LARGE SCALE GENOMIC DNA]</scope>
    <source>
        <strain evidence="3 4">H3</strain>
    </source>
</reference>